<dbReference type="InterPro" id="IPR036291">
    <property type="entry name" value="NAD(P)-bd_dom_sf"/>
</dbReference>
<feature type="domain" description="Ketoreductase" evidence="3">
    <location>
        <begin position="9"/>
        <end position="186"/>
    </location>
</feature>
<evidence type="ECO:0000259" key="3">
    <source>
        <dbReference type="SMART" id="SM00822"/>
    </source>
</evidence>
<accession>A0A7W7SKB9</accession>
<dbReference type="GO" id="GO:0016491">
    <property type="term" value="F:oxidoreductase activity"/>
    <property type="evidence" value="ECO:0007669"/>
    <property type="project" value="UniProtKB-KW"/>
</dbReference>
<evidence type="ECO:0000313" key="4">
    <source>
        <dbReference type="EMBL" id="MBB4951473.1"/>
    </source>
</evidence>
<keyword evidence="5" id="KW-1185">Reference proteome</keyword>
<dbReference type="PANTHER" id="PTHR42901:SF1">
    <property type="entry name" value="ALCOHOL DEHYDROGENASE"/>
    <property type="match status" value="1"/>
</dbReference>
<dbReference type="Gene3D" id="3.40.50.720">
    <property type="entry name" value="NAD(P)-binding Rossmann-like Domain"/>
    <property type="match status" value="1"/>
</dbReference>
<dbReference type="PRINTS" id="PR00081">
    <property type="entry name" value="GDHRDH"/>
</dbReference>
<name>A0A7W7SKB9_9ACTN</name>
<evidence type="ECO:0000256" key="2">
    <source>
        <dbReference type="ARBA" id="ARBA00023002"/>
    </source>
</evidence>
<dbReference type="CDD" id="cd05233">
    <property type="entry name" value="SDR_c"/>
    <property type="match status" value="1"/>
</dbReference>
<comment type="caution">
    <text evidence="4">The sequence shown here is derived from an EMBL/GenBank/DDBJ whole genome shotgun (WGS) entry which is preliminary data.</text>
</comment>
<protein>
    <submittedName>
        <fullName evidence="4">NADP-dependent 3-hydroxy acid dehydrogenase YdfG</fullName>
    </submittedName>
</protein>
<reference evidence="4 5" key="1">
    <citation type="submission" date="2020-08" db="EMBL/GenBank/DDBJ databases">
        <title>Sequencing the genomes of 1000 actinobacteria strains.</title>
        <authorList>
            <person name="Klenk H.-P."/>
        </authorList>
    </citation>
    <scope>NUCLEOTIDE SEQUENCE [LARGE SCALE GENOMIC DNA]</scope>
    <source>
        <strain evidence="4 5">DSM 44786</strain>
    </source>
</reference>
<dbReference type="Pfam" id="PF00106">
    <property type="entry name" value="adh_short"/>
    <property type="match status" value="1"/>
</dbReference>
<dbReference type="InterPro" id="IPR002347">
    <property type="entry name" value="SDR_fam"/>
</dbReference>
<proteinExistence type="inferred from homology"/>
<comment type="similarity">
    <text evidence="1">Belongs to the short-chain dehydrogenases/reductases (SDR) family.</text>
</comment>
<sequence>MSNQQLAGSTAIVTGASRGFGRATATALVKAGVEVVGVSRDGAALEELRAELGDGFVPVVAGVTDQALVDRLIYTYRPRTLVLNAGATPVMAPIQEQTWDSFQGNWEVDVQQTFRWVRAALLLPLESGSTVISLSSGAVVNGSPLSGGYAGAKATVRYISAYAAEESARQALGIRFVSVLPRLTPETGLGAGAVRAYADRQGVDVPTFLDAFGPTLSPESVGATLLELAADDGLRHPGYLLGPQGLKQL</sequence>
<organism evidence="4 5">
    <name type="scientific">Kitasatospora gansuensis</name>
    <dbReference type="NCBI Taxonomy" id="258050"/>
    <lineage>
        <taxon>Bacteria</taxon>
        <taxon>Bacillati</taxon>
        <taxon>Actinomycetota</taxon>
        <taxon>Actinomycetes</taxon>
        <taxon>Kitasatosporales</taxon>
        <taxon>Streptomycetaceae</taxon>
        <taxon>Kitasatospora</taxon>
    </lineage>
</organism>
<keyword evidence="2" id="KW-0560">Oxidoreductase</keyword>
<dbReference type="Proteomes" id="UP000573327">
    <property type="component" value="Unassembled WGS sequence"/>
</dbReference>
<dbReference type="RefSeq" id="WP_184923446.1">
    <property type="nucleotide sequence ID" value="NZ_JACHJR010000001.1"/>
</dbReference>
<dbReference type="InterPro" id="IPR057326">
    <property type="entry name" value="KR_dom"/>
</dbReference>
<dbReference type="EMBL" id="JACHJR010000001">
    <property type="protein sequence ID" value="MBB4951473.1"/>
    <property type="molecule type" value="Genomic_DNA"/>
</dbReference>
<evidence type="ECO:0000313" key="5">
    <source>
        <dbReference type="Proteomes" id="UP000573327"/>
    </source>
</evidence>
<dbReference type="AlphaFoldDB" id="A0A7W7SKB9"/>
<gene>
    <name evidence="4" type="ORF">F4556_007008</name>
</gene>
<dbReference type="PANTHER" id="PTHR42901">
    <property type="entry name" value="ALCOHOL DEHYDROGENASE"/>
    <property type="match status" value="1"/>
</dbReference>
<dbReference type="SMART" id="SM00822">
    <property type="entry name" value="PKS_KR"/>
    <property type="match status" value="1"/>
</dbReference>
<dbReference type="SUPFAM" id="SSF51735">
    <property type="entry name" value="NAD(P)-binding Rossmann-fold domains"/>
    <property type="match status" value="1"/>
</dbReference>
<evidence type="ECO:0000256" key="1">
    <source>
        <dbReference type="ARBA" id="ARBA00006484"/>
    </source>
</evidence>